<dbReference type="PANTHER" id="PTHR42711:SF4">
    <property type="entry name" value="ABC TRANSPORTER RELATED"/>
    <property type="match status" value="1"/>
</dbReference>
<gene>
    <name evidence="5" type="ORF">EQZ20_12535</name>
</gene>
<keyword evidence="1" id="KW-0813">Transport</keyword>
<dbReference type="KEGG" id="bgy:BGLY_2478"/>
<evidence type="ECO:0000313" key="5">
    <source>
        <dbReference type="EMBL" id="QAT65642.1"/>
    </source>
</evidence>
<dbReference type="RefSeq" id="WP_046129528.1">
    <property type="nucleotide sequence ID" value="NZ_CP035232.1"/>
</dbReference>
<dbReference type="PANTHER" id="PTHR42711">
    <property type="entry name" value="ABC TRANSPORTER ATP-BINDING PROTEIN"/>
    <property type="match status" value="1"/>
</dbReference>
<dbReference type="Pfam" id="PF00005">
    <property type="entry name" value="ABC_tran"/>
    <property type="match status" value="1"/>
</dbReference>
<dbReference type="InterPro" id="IPR003593">
    <property type="entry name" value="AAA+_ATPase"/>
</dbReference>
<keyword evidence="2" id="KW-0547">Nucleotide-binding</keyword>
<dbReference type="SUPFAM" id="SSF52540">
    <property type="entry name" value="P-loop containing nucleoside triphosphate hydrolases"/>
    <property type="match status" value="1"/>
</dbReference>
<dbReference type="InterPro" id="IPR050763">
    <property type="entry name" value="ABC_transporter_ATP-binding"/>
</dbReference>
<dbReference type="InterPro" id="IPR027417">
    <property type="entry name" value="P-loop_NTPase"/>
</dbReference>
<name>A0AAJ3YYI1_9BACI</name>
<proteinExistence type="predicted"/>
<evidence type="ECO:0000259" key="4">
    <source>
        <dbReference type="PROSITE" id="PS50893"/>
    </source>
</evidence>
<dbReference type="GO" id="GO:0005524">
    <property type="term" value="F:ATP binding"/>
    <property type="evidence" value="ECO:0007669"/>
    <property type="project" value="UniProtKB-KW"/>
</dbReference>
<evidence type="ECO:0000256" key="2">
    <source>
        <dbReference type="ARBA" id="ARBA00022741"/>
    </source>
</evidence>
<dbReference type="GO" id="GO:0016887">
    <property type="term" value="F:ATP hydrolysis activity"/>
    <property type="evidence" value="ECO:0007669"/>
    <property type="project" value="InterPro"/>
</dbReference>
<dbReference type="AlphaFoldDB" id="A0AAJ3YYI1"/>
<dbReference type="GeneID" id="82853495"/>
<evidence type="ECO:0000256" key="1">
    <source>
        <dbReference type="ARBA" id="ARBA00022448"/>
    </source>
</evidence>
<keyword evidence="3 5" id="KW-0067">ATP-binding</keyword>
<evidence type="ECO:0000313" key="6">
    <source>
        <dbReference type="Proteomes" id="UP000288675"/>
    </source>
</evidence>
<organism evidence="5 6">
    <name type="scientific">Bacillus glycinifermentans</name>
    <dbReference type="NCBI Taxonomy" id="1664069"/>
    <lineage>
        <taxon>Bacteria</taxon>
        <taxon>Bacillati</taxon>
        <taxon>Bacillota</taxon>
        <taxon>Bacilli</taxon>
        <taxon>Bacillales</taxon>
        <taxon>Bacillaceae</taxon>
        <taxon>Bacillus</taxon>
    </lineage>
</organism>
<evidence type="ECO:0000256" key="3">
    <source>
        <dbReference type="ARBA" id="ARBA00022840"/>
    </source>
</evidence>
<dbReference type="Gene3D" id="3.40.50.300">
    <property type="entry name" value="P-loop containing nucleotide triphosphate hydrolases"/>
    <property type="match status" value="1"/>
</dbReference>
<dbReference type="PROSITE" id="PS50893">
    <property type="entry name" value="ABC_TRANSPORTER_2"/>
    <property type="match status" value="1"/>
</dbReference>
<dbReference type="EMBL" id="CP035232">
    <property type="protein sequence ID" value="QAT65642.1"/>
    <property type="molecule type" value="Genomic_DNA"/>
</dbReference>
<sequence length="336" mass="38726">MFIQVENVSRSFSRASMDEGFWNSVKSLFHRKKEVIHAVNNVSFSIPKGKIIGLIGANGAGKSTLIKLMTGLITPTSGRITVDSFTPHKKEPAFLRKIGVVLGQKNQLWWDLTPYETFLLHKEIYQIAQAEFERNIERLTTALHVKHVVKSPVRNLSLGERMKCELVAALLHSPEILFLDEPTIGLDFIAQKNIRRFLKSYCREQEVTVILTSHYLQDIEELCEHIMILRDGELYYNGSFKGLPGLNDDEYKLLSITLSEMDNLSLLKQYGEIIEEQDHTVLLKISRNTFSQALRDIINHYDIIHFEEKHTEIQSLLEEIYKLSEHVGVEKIEKIY</sequence>
<accession>A0AAJ3YYI1</accession>
<dbReference type="SMART" id="SM00382">
    <property type="entry name" value="AAA"/>
    <property type="match status" value="1"/>
</dbReference>
<dbReference type="Proteomes" id="UP000288675">
    <property type="component" value="Chromosome"/>
</dbReference>
<feature type="domain" description="ABC transporter" evidence="4">
    <location>
        <begin position="3"/>
        <end position="256"/>
    </location>
</feature>
<reference evidence="5 6" key="1">
    <citation type="submission" date="2019-01" db="EMBL/GenBank/DDBJ databases">
        <title>Genome sequence of Bacillus glycinifermentans SRCM103574.</title>
        <authorList>
            <person name="Kong H.-J."/>
            <person name="Jeong S.-Y."/>
            <person name="Jeong D.-Y."/>
        </authorList>
    </citation>
    <scope>NUCLEOTIDE SEQUENCE [LARGE SCALE GENOMIC DNA]</scope>
    <source>
        <strain evidence="5 6">SRCM103574</strain>
    </source>
</reference>
<protein>
    <submittedName>
        <fullName evidence="5">ATP-binding cassette domain-containing protein</fullName>
    </submittedName>
</protein>
<dbReference type="InterPro" id="IPR003439">
    <property type="entry name" value="ABC_transporter-like_ATP-bd"/>
</dbReference>